<evidence type="ECO:0000313" key="2">
    <source>
        <dbReference type="Proteomes" id="UP000317178"/>
    </source>
</evidence>
<sequence>MAEQPVFSYKVYLSSQFGGNWTYYPSVFIDTMRLQAGPSVDEVILRHRYGTFTSQIGQAAGVVAYLPMERQYVKIELTGPEESPGVTPYPFQTWYGFIELEEREIFFDRSGQPTGDQVIRAYGLLRLLELNFIRKAHYVDSEGTEQIIRRGITFNSAEHSTYPQRGNMADQRAGNNDGYLFSHKAYGASRWKASDAVRYLLQIHAPRAQVGEVGYWELTGNTPALDWYDITVPTDGRSVKSVLDDLIDRRRMVGYTLNASESSGNMTVQLEVFTFNEETIQLPPTYQVFPNENTIELDLGNDPRIASATLTNNFAHVVDEVVARGSLVTSTFSIWYTGEGDPSEAEMLKNGWVDDDEVNYKKAATETAGYGDLEIEEKEELNTIARSRDAVRDVFSRFVMDDQWELDGLIVPDEQASPSAYYHVAVVTDAWEYMDNDDISSAVTSGTFAPLRTRISDKRFLDTLPVPIESDQDVFDITFREPFTVFRQTDEVDSSDIWEMGEYLAANADTGGERTRQFSVTTQMLSDALGIRLQVSAAGGQHLIRRSEADSIIAELNGAETPLSLDATLKEVGAVDYEDSITTVAMEWDLHLEAVVGTEATSSSGVHSRTMIIDVPDARFDIRLPGTVKDVNEDGSLELDENGSILRDDRERVEQIAKAAAQWYGTKRQALRIVHRGHANHLELGHLVTSIGASYPDSSAMSVVTSIVHDWQNGNSKTTVETSYGELDVV</sequence>
<protein>
    <submittedName>
        <fullName evidence="1">Uncharacterized protein</fullName>
    </submittedName>
</protein>
<dbReference type="OrthoDB" id="261206at2"/>
<reference evidence="1 2" key="1">
    <citation type="submission" date="2019-02" db="EMBL/GenBank/DDBJ databases">
        <title>Deep-cultivation of Planctomycetes and their phenomic and genomic characterization uncovers novel biology.</title>
        <authorList>
            <person name="Wiegand S."/>
            <person name="Jogler M."/>
            <person name="Boedeker C."/>
            <person name="Pinto D."/>
            <person name="Vollmers J."/>
            <person name="Rivas-Marin E."/>
            <person name="Kohn T."/>
            <person name="Peeters S.H."/>
            <person name="Heuer A."/>
            <person name="Rast P."/>
            <person name="Oberbeckmann S."/>
            <person name="Bunk B."/>
            <person name="Jeske O."/>
            <person name="Meyerdierks A."/>
            <person name="Storesund J.E."/>
            <person name="Kallscheuer N."/>
            <person name="Luecker S."/>
            <person name="Lage O.M."/>
            <person name="Pohl T."/>
            <person name="Merkel B.J."/>
            <person name="Hornburger P."/>
            <person name="Mueller R.-W."/>
            <person name="Bruemmer F."/>
            <person name="Labrenz M."/>
            <person name="Spormann A.M."/>
            <person name="Op den Camp H."/>
            <person name="Overmann J."/>
            <person name="Amann R."/>
            <person name="Jetten M.S.M."/>
            <person name="Mascher T."/>
            <person name="Medema M.H."/>
            <person name="Devos D.P."/>
            <person name="Kaster A.-K."/>
            <person name="Ovreas L."/>
            <person name="Rohde M."/>
            <person name="Galperin M.Y."/>
            <person name="Jogler C."/>
        </authorList>
    </citation>
    <scope>NUCLEOTIDE SEQUENCE [LARGE SCALE GENOMIC DNA]</scope>
    <source>
        <strain evidence="1 2">Pla110</strain>
    </source>
</reference>
<name>A0A518CTZ2_9PLAN</name>
<dbReference type="AlphaFoldDB" id="A0A518CTZ2"/>
<dbReference type="EMBL" id="CP036281">
    <property type="protein sequence ID" value="QDU82685.1"/>
    <property type="molecule type" value="Genomic_DNA"/>
</dbReference>
<gene>
    <name evidence="1" type="ORF">Pla110_44460</name>
</gene>
<dbReference type="KEGG" id="plon:Pla110_44460"/>
<dbReference type="Proteomes" id="UP000317178">
    <property type="component" value="Chromosome"/>
</dbReference>
<proteinExistence type="predicted"/>
<organism evidence="1 2">
    <name type="scientific">Polystyrenella longa</name>
    <dbReference type="NCBI Taxonomy" id="2528007"/>
    <lineage>
        <taxon>Bacteria</taxon>
        <taxon>Pseudomonadati</taxon>
        <taxon>Planctomycetota</taxon>
        <taxon>Planctomycetia</taxon>
        <taxon>Planctomycetales</taxon>
        <taxon>Planctomycetaceae</taxon>
        <taxon>Polystyrenella</taxon>
    </lineage>
</organism>
<accession>A0A518CTZ2</accession>
<evidence type="ECO:0000313" key="1">
    <source>
        <dbReference type="EMBL" id="QDU82685.1"/>
    </source>
</evidence>
<keyword evidence="2" id="KW-1185">Reference proteome</keyword>
<dbReference type="RefSeq" id="WP_144999091.1">
    <property type="nucleotide sequence ID" value="NZ_CP036281.1"/>
</dbReference>